<gene>
    <name evidence="1" type="ORF">KIN20_011825</name>
</gene>
<sequence length="56" mass="6229">MKTIAEVEPAESISALFVTDKSECNSLPVQSDVGRLIKMQRGYGKYLRVQTVPTSR</sequence>
<evidence type="ECO:0000313" key="1">
    <source>
        <dbReference type="EMBL" id="KAJ1354788.1"/>
    </source>
</evidence>
<protein>
    <submittedName>
        <fullName evidence="1">Uncharacterized protein</fullName>
    </submittedName>
</protein>
<reference evidence="1" key="1">
    <citation type="submission" date="2021-06" db="EMBL/GenBank/DDBJ databases">
        <title>Parelaphostrongylus tenuis whole genome reference sequence.</title>
        <authorList>
            <person name="Garwood T.J."/>
            <person name="Larsen P.A."/>
            <person name="Fountain-Jones N.M."/>
            <person name="Garbe J.R."/>
            <person name="Macchietto M.G."/>
            <person name="Kania S.A."/>
            <person name="Gerhold R.W."/>
            <person name="Richards J.E."/>
            <person name="Wolf T.M."/>
        </authorList>
    </citation>
    <scope>NUCLEOTIDE SEQUENCE</scope>
    <source>
        <strain evidence="1">MNPRO001-30</strain>
        <tissue evidence="1">Meninges</tissue>
    </source>
</reference>
<proteinExistence type="predicted"/>
<name>A0AAD5MDJ1_PARTN</name>
<evidence type="ECO:0000313" key="2">
    <source>
        <dbReference type="Proteomes" id="UP001196413"/>
    </source>
</evidence>
<organism evidence="1 2">
    <name type="scientific">Parelaphostrongylus tenuis</name>
    <name type="common">Meningeal worm</name>
    <dbReference type="NCBI Taxonomy" id="148309"/>
    <lineage>
        <taxon>Eukaryota</taxon>
        <taxon>Metazoa</taxon>
        <taxon>Ecdysozoa</taxon>
        <taxon>Nematoda</taxon>
        <taxon>Chromadorea</taxon>
        <taxon>Rhabditida</taxon>
        <taxon>Rhabditina</taxon>
        <taxon>Rhabditomorpha</taxon>
        <taxon>Strongyloidea</taxon>
        <taxon>Metastrongylidae</taxon>
        <taxon>Parelaphostrongylus</taxon>
    </lineage>
</organism>
<accession>A0AAD5MDJ1</accession>
<comment type="caution">
    <text evidence="1">The sequence shown here is derived from an EMBL/GenBank/DDBJ whole genome shotgun (WGS) entry which is preliminary data.</text>
</comment>
<dbReference type="AlphaFoldDB" id="A0AAD5MDJ1"/>
<dbReference type="EMBL" id="JAHQIW010002213">
    <property type="protein sequence ID" value="KAJ1354788.1"/>
    <property type="molecule type" value="Genomic_DNA"/>
</dbReference>
<keyword evidence="2" id="KW-1185">Reference proteome</keyword>
<dbReference type="Proteomes" id="UP001196413">
    <property type="component" value="Unassembled WGS sequence"/>
</dbReference>